<evidence type="ECO:0000313" key="2">
    <source>
        <dbReference type="Proteomes" id="UP000887013"/>
    </source>
</evidence>
<name>A0A8X6U403_NEPPI</name>
<evidence type="ECO:0000313" key="1">
    <source>
        <dbReference type="EMBL" id="GFT76148.1"/>
    </source>
</evidence>
<organism evidence="1 2">
    <name type="scientific">Nephila pilipes</name>
    <name type="common">Giant wood spider</name>
    <name type="synonym">Nephila maculata</name>
    <dbReference type="NCBI Taxonomy" id="299642"/>
    <lineage>
        <taxon>Eukaryota</taxon>
        <taxon>Metazoa</taxon>
        <taxon>Ecdysozoa</taxon>
        <taxon>Arthropoda</taxon>
        <taxon>Chelicerata</taxon>
        <taxon>Arachnida</taxon>
        <taxon>Araneae</taxon>
        <taxon>Araneomorphae</taxon>
        <taxon>Entelegynae</taxon>
        <taxon>Araneoidea</taxon>
        <taxon>Nephilidae</taxon>
        <taxon>Nephila</taxon>
    </lineage>
</organism>
<reference evidence="1" key="1">
    <citation type="submission" date="2020-08" db="EMBL/GenBank/DDBJ databases">
        <title>Multicomponent nature underlies the extraordinary mechanical properties of spider dragline silk.</title>
        <authorList>
            <person name="Kono N."/>
            <person name="Nakamura H."/>
            <person name="Mori M."/>
            <person name="Yoshida Y."/>
            <person name="Ohtoshi R."/>
            <person name="Malay A.D."/>
            <person name="Moran D.A.P."/>
            <person name="Tomita M."/>
            <person name="Numata K."/>
            <person name="Arakawa K."/>
        </authorList>
    </citation>
    <scope>NUCLEOTIDE SEQUENCE</scope>
</reference>
<comment type="caution">
    <text evidence="1">The sequence shown here is derived from an EMBL/GenBank/DDBJ whole genome shotgun (WGS) entry which is preliminary data.</text>
</comment>
<protein>
    <submittedName>
        <fullName evidence="1">Uncharacterized protein</fullName>
    </submittedName>
</protein>
<dbReference type="EMBL" id="BMAW01022078">
    <property type="protein sequence ID" value="GFT76148.1"/>
    <property type="molecule type" value="Genomic_DNA"/>
</dbReference>
<dbReference type="AlphaFoldDB" id="A0A8X6U403"/>
<gene>
    <name evidence="1" type="ORF">NPIL_565861</name>
</gene>
<accession>A0A8X6U403</accession>
<keyword evidence="2" id="KW-1185">Reference proteome</keyword>
<sequence>MDKELIMITQAYWLGNREISRVKRDSSLENWNCSKEAETWKINTSTFSVRAPSKTKGFEFQSKKYHPFSSENYSTPSLRGSEYLFVHELRRKCSVGTVRI</sequence>
<proteinExistence type="predicted"/>
<dbReference type="Proteomes" id="UP000887013">
    <property type="component" value="Unassembled WGS sequence"/>
</dbReference>